<keyword evidence="1" id="KW-0678">Repressor</keyword>
<dbReference type="InterPro" id="IPR009057">
    <property type="entry name" value="Homeodomain-like_sf"/>
</dbReference>
<keyword evidence="2" id="KW-0805">Transcription regulation</keyword>
<dbReference type="InterPro" id="IPR050624">
    <property type="entry name" value="HTH-type_Tx_Regulator"/>
</dbReference>
<keyword evidence="8" id="KW-1185">Reference proteome</keyword>
<dbReference type="EMBL" id="VIVN01000001">
    <property type="protein sequence ID" value="TWE08201.1"/>
    <property type="molecule type" value="Genomic_DNA"/>
</dbReference>
<evidence type="ECO:0000256" key="3">
    <source>
        <dbReference type="ARBA" id="ARBA00023125"/>
    </source>
</evidence>
<keyword evidence="3 5" id="KW-0238">DNA-binding</keyword>
<dbReference type="GO" id="GO:0045892">
    <property type="term" value="P:negative regulation of DNA-templated transcription"/>
    <property type="evidence" value="ECO:0007669"/>
    <property type="project" value="UniProtKB-ARBA"/>
</dbReference>
<evidence type="ECO:0000259" key="6">
    <source>
        <dbReference type="PROSITE" id="PS50977"/>
    </source>
</evidence>
<dbReference type="PANTHER" id="PTHR43479:SF22">
    <property type="entry name" value="TRANSCRIPTIONAL REGULATOR, TETR FAMILY"/>
    <property type="match status" value="1"/>
</dbReference>
<accession>A0A561DXV4</accession>
<organism evidence="7 8">
    <name type="scientific">Neobacillus bataviensis</name>
    <dbReference type="NCBI Taxonomy" id="220685"/>
    <lineage>
        <taxon>Bacteria</taxon>
        <taxon>Bacillati</taxon>
        <taxon>Bacillota</taxon>
        <taxon>Bacilli</taxon>
        <taxon>Bacillales</taxon>
        <taxon>Bacillaceae</taxon>
        <taxon>Neobacillus</taxon>
    </lineage>
</organism>
<dbReference type="Gene3D" id="1.10.357.10">
    <property type="entry name" value="Tetracycline Repressor, domain 2"/>
    <property type="match status" value="1"/>
</dbReference>
<evidence type="ECO:0000256" key="4">
    <source>
        <dbReference type="ARBA" id="ARBA00023163"/>
    </source>
</evidence>
<dbReference type="Proteomes" id="UP000319671">
    <property type="component" value="Unassembled WGS sequence"/>
</dbReference>
<dbReference type="PROSITE" id="PS50977">
    <property type="entry name" value="HTH_TETR_2"/>
    <property type="match status" value="1"/>
</dbReference>
<reference evidence="7 8" key="1">
    <citation type="submission" date="2019-06" db="EMBL/GenBank/DDBJ databases">
        <title>Sorghum-associated microbial communities from plants grown in Nebraska, USA.</title>
        <authorList>
            <person name="Schachtman D."/>
        </authorList>
    </citation>
    <scope>NUCLEOTIDE SEQUENCE [LARGE SCALE GENOMIC DNA]</scope>
    <source>
        <strain evidence="7 8">2482</strain>
    </source>
</reference>
<dbReference type="SUPFAM" id="SSF46689">
    <property type="entry name" value="Homeodomain-like"/>
    <property type="match status" value="1"/>
</dbReference>
<evidence type="ECO:0000313" key="8">
    <source>
        <dbReference type="Proteomes" id="UP000319671"/>
    </source>
</evidence>
<feature type="DNA-binding region" description="H-T-H motif" evidence="5">
    <location>
        <begin position="38"/>
        <end position="57"/>
    </location>
</feature>
<evidence type="ECO:0000256" key="5">
    <source>
        <dbReference type="PROSITE-ProRule" id="PRU00335"/>
    </source>
</evidence>
<feature type="domain" description="HTH tetR-type" evidence="6">
    <location>
        <begin position="15"/>
        <end position="75"/>
    </location>
</feature>
<dbReference type="AlphaFoldDB" id="A0A561DXV4"/>
<dbReference type="GO" id="GO:0003677">
    <property type="term" value="F:DNA binding"/>
    <property type="evidence" value="ECO:0007669"/>
    <property type="project" value="UniProtKB-UniRule"/>
</dbReference>
<dbReference type="FunFam" id="1.10.10.60:FF:000141">
    <property type="entry name" value="TetR family transcriptional regulator"/>
    <property type="match status" value="1"/>
</dbReference>
<dbReference type="PRINTS" id="PR00455">
    <property type="entry name" value="HTHTETR"/>
</dbReference>
<dbReference type="PANTHER" id="PTHR43479">
    <property type="entry name" value="ACREF/ENVCD OPERON REPRESSOR-RELATED"/>
    <property type="match status" value="1"/>
</dbReference>
<evidence type="ECO:0000313" key="7">
    <source>
        <dbReference type="EMBL" id="TWE08201.1"/>
    </source>
</evidence>
<evidence type="ECO:0000256" key="2">
    <source>
        <dbReference type="ARBA" id="ARBA00023015"/>
    </source>
</evidence>
<dbReference type="InterPro" id="IPR023772">
    <property type="entry name" value="DNA-bd_HTH_TetR-type_CS"/>
</dbReference>
<dbReference type="PROSITE" id="PS01081">
    <property type="entry name" value="HTH_TETR_1"/>
    <property type="match status" value="1"/>
</dbReference>
<dbReference type="InterPro" id="IPR001647">
    <property type="entry name" value="HTH_TetR"/>
</dbReference>
<gene>
    <name evidence="7" type="ORF">FB550_101216</name>
</gene>
<comment type="caution">
    <text evidence="7">The sequence shown here is derived from an EMBL/GenBank/DDBJ whole genome shotgun (WGS) entry which is preliminary data.</text>
</comment>
<sequence>MYYQSNQKIKVILMNDRKQQVIAKAHQLFVEKGFQSTSIIDILEYSGISKGTFYNYFSSKNELLIAIFTSLGKKIEQERNHLLIGQDPADIEVFIGQLELHMAFNKRNKLLTLFEEVFVSNDPALKQFLKRMQIMHLSWIYHRFLDIFGKNKQPYLLDCAVMFTGMLHHNIHYHFLAHEMDSSLKHVIRFTVERVVKMVDEVESSGDQLLDPEILSKWLPECNKAGLVVEKKLYHIVSALKKHMNEGADQLEHFELLDFIQEEVIHSKTPRKFLIKSALATLREISDDVWQPDLQKLEEIIEDFLSVKSNI</sequence>
<keyword evidence="4" id="KW-0804">Transcription</keyword>
<proteinExistence type="predicted"/>
<protein>
    <submittedName>
        <fullName evidence="7">TetR family transcriptional regulator</fullName>
    </submittedName>
</protein>
<dbReference type="Pfam" id="PF00440">
    <property type="entry name" value="TetR_N"/>
    <property type="match status" value="1"/>
</dbReference>
<evidence type="ECO:0000256" key="1">
    <source>
        <dbReference type="ARBA" id="ARBA00022491"/>
    </source>
</evidence>
<name>A0A561DXV4_9BACI</name>